<dbReference type="PANTHER" id="PTHR28018:SF3">
    <property type="entry name" value="RESPIRATORY SUPERCOMPLEX FACTOR 2, MITOCHONDRIAL"/>
    <property type="match status" value="1"/>
</dbReference>
<comment type="subcellular location">
    <subcellularLocation>
        <location evidence="1">Mitochondrion</location>
    </subcellularLocation>
</comment>
<dbReference type="InterPro" id="IPR040153">
    <property type="entry name" value="Rcf2"/>
</dbReference>
<keyword evidence="3 6" id="KW-1133">Transmembrane helix</keyword>
<dbReference type="STRING" id="1296120.A0A1B9GUV4"/>
<dbReference type="PANTHER" id="PTHR28018">
    <property type="entry name" value="RESPIRATORY SUPERCOMPLEX FACTOR 2, MITOCHONDRIAL"/>
    <property type="match status" value="1"/>
</dbReference>
<proteinExistence type="predicted"/>
<dbReference type="Proteomes" id="UP000092666">
    <property type="component" value="Unassembled WGS sequence"/>
</dbReference>
<reference evidence="8 9" key="1">
    <citation type="submission" date="2013-07" db="EMBL/GenBank/DDBJ databases">
        <title>The Genome Sequence of Cryptococcus heveanensis BCC8398.</title>
        <authorList>
            <consortium name="The Broad Institute Genome Sequencing Platform"/>
            <person name="Cuomo C."/>
            <person name="Litvintseva A."/>
            <person name="Chen Y."/>
            <person name="Heitman J."/>
            <person name="Sun S."/>
            <person name="Springer D."/>
            <person name="Dromer F."/>
            <person name="Young S.K."/>
            <person name="Zeng Q."/>
            <person name="Gargeya S."/>
            <person name="Fitzgerald M."/>
            <person name="Abouelleil A."/>
            <person name="Alvarado L."/>
            <person name="Berlin A.M."/>
            <person name="Chapman S.B."/>
            <person name="Dewar J."/>
            <person name="Goldberg J."/>
            <person name="Griggs A."/>
            <person name="Gujja S."/>
            <person name="Hansen M."/>
            <person name="Howarth C."/>
            <person name="Imamovic A."/>
            <person name="Larimer J."/>
            <person name="McCowan C."/>
            <person name="Murphy C."/>
            <person name="Pearson M."/>
            <person name="Priest M."/>
            <person name="Roberts A."/>
            <person name="Saif S."/>
            <person name="Shea T."/>
            <person name="Sykes S."/>
            <person name="Wortman J."/>
            <person name="Nusbaum C."/>
            <person name="Birren B."/>
        </authorList>
    </citation>
    <scope>NUCLEOTIDE SEQUENCE [LARGE SCALE GENOMIC DNA]</scope>
    <source>
        <strain evidence="8 9">BCC8398</strain>
    </source>
</reference>
<dbReference type="InterPro" id="IPR007667">
    <property type="entry name" value="Hypoxia_induced_domain"/>
</dbReference>
<dbReference type="GO" id="GO:0033617">
    <property type="term" value="P:mitochondrial respiratory chain complex IV assembly"/>
    <property type="evidence" value="ECO:0007669"/>
    <property type="project" value="TreeGrafter"/>
</dbReference>
<name>A0A1B9GUV4_9TREE</name>
<dbReference type="GO" id="GO:0005739">
    <property type="term" value="C:mitochondrion"/>
    <property type="evidence" value="ECO:0007669"/>
    <property type="project" value="UniProtKB-SubCell"/>
</dbReference>
<evidence type="ECO:0000256" key="1">
    <source>
        <dbReference type="ARBA" id="ARBA00004173"/>
    </source>
</evidence>
<dbReference type="OrthoDB" id="1915122at2759"/>
<evidence type="ECO:0000256" key="5">
    <source>
        <dbReference type="SAM" id="MobiDB-lite"/>
    </source>
</evidence>
<evidence type="ECO:0000256" key="3">
    <source>
        <dbReference type="ARBA" id="ARBA00022989"/>
    </source>
</evidence>
<dbReference type="AlphaFoldDB" id="A0A1B9GUV4"/>
<protein>
    <recommendedName>
        <fullName evidence="7">HIG1 domain-containing protein</fullName>
    </recommendedName>
</protein>
<sequence>MKLATADDFRAYNDATINGGIRGTALGFGLAIPAYFILNKRVAAYRNLPAPLKALGGVMIVVPCISISAEKAGEAFTRAQYTGVAKRELDREAMLEAERWERMSFVDKMGDWAGRHKYQLIGGGWVAGLGLAWGIVARNKFQTTSQKIVQARMWAQALTVGLLFATSYTAFSQAAEEPRVPHEDHTWRAILEQDPHLSADEKRRLSEIQDSVSKRQKEIA</sequence>
<keyword evidence="9" id="KW-1185">Reference proteome</keyword>
<keyword evidence="2 6" id="KW-0812">Transmembrane</keyword>
<feature type="transmembrane region" description="Helical" evidence="6">
    <location>
        <begin position="118"/>
        <end position="137"/>
    </location>
</feature>
<evidence type="ECO:0000256" key="2">
    <source>
        <dbReference type="ARBA" id="ARBA00022692"/>
    </source>
</evidence>
<evidence type="ECO:0000256" key="4">
    <source>
        <dbReference type="ARBA" id="ARBA00023136"/>
    </source>
</evidence>
<keyword evidence="4 6" id="KW-0472">Membrane</keyword>
<evidence type="ECO:0000259" key="7">
    <source>
        <dbReference type="PROSITE" id="PS51503"/>
    </source>
</evidence>
<feature type="region of interest" description="Disordered" evidence="5">
    <location>
        <begin position="192"/>
        <end position="220"/>
    </location>
</feature>
<feature type="transmembrane region" description="Helical" evidence="6">
    <location>
        <begin position="50"/>
        <end position="69"/>
    </location>
</feature>
<feature type="domain" description="HIG1" evidence="7">
    <location>
        <begin position="90"/>
        <end position="181"/>
    </location>
</feature>
<evidence type="ECO:0000256" key="6">
    <source>
        <dbReference type="SAM" id="Phobius"/>
    </source>
</evidence>
<organism evidence="8 9">
    <name type="scientific">Kwoniella heveanensis BCC8398</name>
    <dbReference type="NCBI Taxonomy" id="1296120"/>
    <lineage>
        <taxon>Eukaryota</taxon>
        <taxon>Fungi</taxon>
        <taxon>Dikarya</taxon>
        <taxon>Basidiomycota</taxon>
        <taxon>Agaricomycotina</taxon>
        <taxon>Tremellomycetes</taxon>
        <taxon>Tremellales</taxon>
        <taxon>Cryptococcaceae</taxon>
        <taxon>Kwoniella</taxon>
    </lineage>
</organism>
<evidence type="ECO:0000313" key="8">
    <source>
        <dbReference type="EMBL" id="OCF34823.1"/>
    </source>
</evidence>
<dbReference type="Pfam" id="PF04588">
    <property type="entry name" value="HIG_1_N"/>
    <property type="match status" value="1"/>
</dbReference>
<accession>A0A1B9GUV4</accession>
<feature type="transmembrane region" description="Helical" evidence="6">
    <location>
        <begin position="20"/>
        <end position="38"/>
    </location>
</feature>
<gene>
    <name evidence="8" type="ORF">I316_03367</name>
</gene>
<dbReference type="EMBL" id="KV700123">
    <property type="protein sequence ID" value="OCF34823.1"/>
    <property type="molecule type" value="Genomic_DNA"/>
</dbReference>
<evidence type="ECO:0000313" key="9">
    <source>
        <dbReference type="Proteomes" id="UP000092666"/>
    </source>
</evidence>
<reference evidence="9" key="2">
    <citation type="submission" date="2013-12" db="EMBL/GenBank/DDBJ databases">
        <title>Evolution of pathogenesis and genome organization in the Tremellales.</title>
        <authorList>
            <person name="Cuomo C."/>
            <person name="Litvintseva A."/>
            <person name="Heitman J."/>
            <person name="Chen Y."/>
            <person name="Sun S."/>
            <person name="Springer D."/>
            <person name="Dromer F."/>
            <person name="Young S."/>
            <person name="Zeng Q."/>
            <person name="Chapman S."/>
            <person name="Gujja S."/>
            <person name="Saif S."/>
            <person name="Birren B."/>
        </authorList>
    </citation>
    <scope>NUCLEOTIDE SEQUENCE [LARGE SCALE GENOMIC DNA]</scope>
    <source>
        <strain evidence="9">BCC8398</strain>
    </source>
</reference>
<dbReference type="PROSITE" id="PS51503">
    <property type="entry name" value="HIG1"/>
    <property type="match status" value="1"/>
</dbReference>